<dbReference type="EMBL" id="JAIOIU010000162">
    <property type="protein sequence ID" value="MBZ0160973.1"/>
    <property type="molecule type" value="Genomic_DNA"/>
</dbReference>
<accession>A0AAJ1AKY8</accession>
<dbReference type="AlphaFoldDB" id="A0AAJ1AKY8"/>
<dbReference type="SMART" id="SM00530">
    <property type="entry name" value="HTH_XRE"/>
    <property type="match status" value="1"/>
</dbReference>
<dbReference type="PROSITE" id="PS50943">
    <property type="entry name" value="HTH_CROC1"/>
    <property type="match status" value="1"/>
</dbReference>
<dbReference type="Gene3D" id="1.10.260.40">
    <property type="entry name" value="lambda repressor-like DNA-binding domains"/>
    <property type="match status" value="1"/>
</dbReference>
<protein>
    <submittedName>
        <fullName evidence="2">Helix-turn-helix domain-containing protein</fullName>
    </submittedName>
</protein>
<comment type="caution">
    <text evidence="2">The sequence shown here is derived from an EMBL/GenBank/DDBJ whole genome shotgun (WGS) entry which is preliminary data.</text>
</comment>
<dbReference type="Pfam" id="PF13560">
    <property type="entry name" value="HTH_31"/>
    <property type="match status" value="1"/>
</dbReference>
<reference evidence="2 3" key="1">
    <citation type="journal article" date="2021" name="bioRxiv">
        <title>Unraveling nitrogen, sulfur and carbon metabolic pathways and microbial community transcriptional responses to substrate deprivation and toxicity stresses in a bioreactor mimicking anoxic brackish coastal sediment conditions.</title>
        <authorList>
            <person name="Martins P.D."/>
            <person name="Echeveste M.J."/>
            <person name="Arshad A."/>
            <person name="Kurth J."/>
            <person name="Ouboter H."/>
            <person name="Jetten M.S.M."/>
            <person name="Welte C.U."/>
        </authorList>
    </citation>
    <scope>NUCLEOTIDE SEQUENCE [LARGE SCALE GENOMIC DNA]</scope>
    <source>
        <strain evidence="2">MAG_38</strain>
    </source>
</reference>
<feature type="domain" description="HTH cro/C1-type" evidence="1">
    <location>
        <begin position="12"/>
        <end position="68"/>
    </location>
</feature>
<dbReference type="InterPro" id="IPR010982">
    <property type="entry name" value="Lambda_DNA-bd_dom_sf"/>
</dbReference>
<dbReference type="Proteomes" id="UP001197609">
    <property type="component" value="Unassembled WGS sequence"/>
</dbReference>
<sequence length="132" mass="14621">MMITHQAFGTYLRECRLKAGYGLRSFAEAIDMQPSNLSNVEHGRVAPPQDPAVLANIADTLGLSEGSKERTRLFDLAVAHKQRALPPDVAAFAAKTPGIPVLLRTIENKRLTREDLAKLTDYINQRLGKPQR</sequence>
<gene>
    <name evidence="2" type="ORF">K8G79_12715</name>
</gene>
<proteinExistence type="predicted"/>
<evidence type="ECO:0000259" key="1">
    <source>
        <dbReference type="PROSITE" id="PS50943"/>
    </source>
</evidence>
<organism evidence="2 3">
    <name type="scientific">Candidatus Methylomirabilis tolerans</name>
    <dbReference type="NCBI Taxonomy" id="3123416"/>
    <lineage>
        <taxon>Bacteria</taxon>
        <taxon>Candidatus Methylomirabilota</taxon>
        <taxon>Candidatus Methylomirabilia</taxon>
        <taxon>Candidatus Methylomirabilales</taxon>
        <taxon>Candidatus Methylomirabilaceae</taxon>
        <taxon>Candidatus Methylomirabilis</taxon>
    </lineage>
</organism>
<dbReference type="InterPro" id="IPR001387">
    <property type="entry name" value="Cro/C1-type_HTH"/>
</dbReference>
<name>A0AAJ1AKY8_9BACT</name>
<evidence type="ECO:0000313" key="2">
    <source>
        <dbReference type="EMBL" id="MBZ0160973.1"/>
    </source>
</evidence>
<dbReference type="CDD" id="cd00093">
    <property type="entry name" value="HTH_XRE"/>
    <property type="match status" value="1"/>
</dbReference>
<dbReference type="GO" id="GO:0003677">
    <property type="term" value="F:DNA binding"/>
    <property type="evidence" value="ECO:0007669"/>
    <property type="project" value="InterPro"/>
</dbReference>
<evidence type="ECO:0000313" key="3">
    <source>
        <dbReference type="Proteomes" id="UP001197609"/>
    </source>
</evidence>
<dbReference type="SUPFAM" id="SSF47413">
    <property type="entry name" value="lambda repressor-like DNA-binding domains"/>
    <property type="match status" value="1"/>
</dbReference>